<organism evidence="1 2">
    <name type="scientific">Cyclotella atomus</name>
    <dbReference type="NCBI Taxonomy" id="382360"/>
    <lineage>
        <taxon>Eukaryota</taxon>
        <taxon>Sar</taxon>
        <taxon>Stramenopiles</taxon>
        <taxon>Ochrophyta</taxon>
        <taxon>Bacillariophyta</taxon>
        <taxon>Coscinodiscophyceae</taxon>
        <taxon>Thalassiosirophycidae</taxon>
        <taxon>Stephanodiscales</taxon>
        <taxon>Stephanodiscaceae</taxon>
        <taxon>Cyclotella</taxon>
    </lineage>
</organism>
<proteinExistence type="predicted"/>
<accession>A0ABD3PN22</accession>
<evidence type="ECO:0008006" key="3">
    <source>
        <dbReference type="Google" id="ProtNLM"/>
    </source>
</evidence>
<evidence type="ECO:0000313" key="2">
    <source>
        <dbReference type="Proteomes" id="UP001530400"/>
    </source>
</evidence>
<keyword evidence="2" id="KW-1185">Reference proteome</keyword>
<sequence length="242" mass="27159">MVITTIMALESLTEYDDGASDASSCDDDMQIVEMPMKDDGVATAAAAKQNRRSSWKFNTDWESAISSFRSATSSMLSNSFNSWYNVLDIDDSHHEDELDVKEDANGCNAHRASKSKSFKRSLHSTLEERTSFQSSIENDHEDMNEYLEYLNRSKALHAKGLSHLGAQESDTPVSNDADVADTVMLRRLSELMNMKCDMPDLRLMQIAQLDKDEAKVVQERVNSLQDLNDELNGTKKCKARTA</sequence>
<name>A0ABD3PN22_9STRA</name>
<evidence type="ECO:0000313" key="1">
    <source>
        <dbReference type="EMBL" id="KAL3788721.1"/>
    </source>
</evidence>
<gene>
    <name evidence="1" type="ORF">ACHAWO_002717</name>
</gene>
<dbReference type="AlphaFoldDB" id="A0ABD3PN22"/>
<reference evidence="1 2" key="1">
    <citation type="submission" date="2024-10" db="EMBL/GenBank/DDBJ databases">
        <title>Updated reference genomes for cyclostephanoid diatoms.</title>
        <authorList>
            <person name="Roberts W.R."/>
            <person name="Alverson A.J."/>
        </authorList>
    </citation>
    <scope>NUCLEOTIDE SEQUENCE [LARGE SCALE GENOMIC DNA]</scope>
    <source>
        <strain evidence="1 2">AJA010-31</strain>
    </source>
</reference>
<protein>
    <recommendedName>
        <fullName evidence="3">Schwannomin interacting protein 1 C-terminal domain-containing protein</fullName>
    </recommendedName>
</protein>
<dbReference type="Proteomes" id="UP001530400">
    <property type="component" value="Unassembled WGS sequence"/>
</dbReference>
<dbReference type="EMBL" id="JALLPJ020000552">
    <property type="protein sequence ID" value="KAL3788721.1"/>
    <property type="molecule type" value="Genomic_DNA"/>
</dbReference>
<comment type="caution">
    <text evidence="1">The sequence shown here is derived from an EMBL/GenBank/DDBJ whole genome shotgun (WGS) entry which is preliminary data.</text>
</comment>